<dbReference type="RefSeq" id="WP_051794382.1">
    <property type="nucleotide sequence ID" value="NZ_QHKI01000017.1"/>
</dbReference>
<reference evidence="2 3" key="1">
    <citation type="submission" date="2018-05" db="EMBL/GenBank/DDBJ databases">
        <title>Evolution of GPA BGCs.</title>
        <authorList>
            <person name="Waglechner N."/>
            <person name="Wright G.D."/>
        </authorList>
    </citation>
    <scope>NUCLEOTIDE SEQUENCE [LARGE SCALE GENOMIC DNA]</scope>
    <source>
        <strain evidence="2 3">A82846</strain>
    </source>
</reference>
<evidence type="ECO:0000256" key="1">
    <source>
        <dbReference type="SAM" id="Phobius"/>
    </source>
</evidence>
<dbReference type="OrthoDB" id="4563217at2"/>
<gene>
    <name evidence="2" type="ORF">DMH04_21660</name>
</gene>
<dbReference type="AlphaFoldDB" id="A0A428Z8I6"/>
<organism evidence="2 3">
    <name type="scientific">Kibdelosporangium aridum</name>
    <dbReference type="NCBI Taxonomy" id="2030"/>
    <lineage>
        <taxon>Bacteria</taxon>
        <taxon>Bacillati</taxon>
        <taxon>Actinomycetota</taxon>
        <taxon>Actinomycetes</taxon>
        <taxon>Pseudonocardiales</taxon>
        <taxon>Pseudonocardiaceae</taxon>
        <taxon>Kibdelosporangium</taxon>
    </lineage>
</organism>
<dbReference type="SUPFAM" id="SSF141571">
    <property type="entry name" value="Pentapeptide repeat-like"/>
    <property type="match status" value="1"/>
</dbReference>
<name>A0A428Z8I6_KIBAR</name>
<dbReference type="Gene3D" id="2.160.20.80">
    <property type="entry name" value="E3 ubiquitin-protein ligase SopA"/>
    <property type="match status" value="1"/>
</dbReference>
<protein>
    <submittedName>
        <fullName evidence="2">Pentapeptide repeat-containing protein</fullName>
    </submittedName>
</protein>
<keyword evidence="1" id="KW-1133">Transmembrane helix</keyword>
<comment type="caution">
    <text evidence="2">The sequence shown here is derived from an EMBL/GenBank/DDBJ whole genome shotgun (WGS) entry which is preliminary data.</text>
</comment>
<dbReference type="PANTHER" id="PTHR14136:SF17">
    <property type="entry name" value="BTB_POZ DOMAIN-CONTAINING PROTEIN KCTD9"/>
    <property type="match status" value="1"/>
</dbReference>
<keyword evidence="1" id="KW-0472">Membrane</keyword>
<dbReference type="PANTHER" id="PTHR14136">
    <property type="entry name" value="BTB_POZ DOMAIN-CONTAINING PROTEIN KCTD9"/>
    <property type="match status" value="1"/>
</dbReference>
<keyword evidence="1" id="KW-0812">Transmembrane</keyword>
<dbReference type="Proteomes" id="UP000287547">
    <property type="component" value="Unassembled WGS sequence"/>
</dbReference>
<dbReference type="EMBL" id="QHKI01000017">
    <property type="protein sequence ID" value="RSM84305.1"/>
    <property type="molecule type" value="Genomic_DNA"/>
</dbReference>
<proteinExistence type="predicted"/>
<evidence type="ECO:0000313" key="3">
    <source>
        <dbReference type="Proteomes" id="UP000287547"/>
    </source>
</evidence>
<sequence length="330" mass="36225">MTRQALWRATAGIIGLLCIVTVGLTLVPQWLHPPLSEDELQGVPGADVRIQLQQAQAQLQNNVRATLLQLTAGLLVTVGAAAAWRQAYVNRDGQITERFTRAVDQIGSDNRDVRIGGIYSLERIARNSPSDRSTIQYILAAFVRNHAPWPVGAPDGPQHPTESVDEHLPWMRVRAPDIQAAMGVLGRRVPSQPEEVMYLSRVDLRSVALRGARLTGAQFRHANLARAVLAKVHLEHADLNGADLRRAYLERTQLARANLTGAFLQDADLRDADLSYADLRGANLTGAILDRTVLTGALADRTTIWPSDVDAARRREFGVIEVDQGDPTRS</sequence>
<accession>A0A428Z8I6</accession>
<evidence type="ECO:0000313" key="2">
    <source>
        <dbReference type="EMBL" id="RSM84305.1"/>
    </source>
</evidence>
<dbReference type="InterPro" id="IPR051082">
    <property type="entry name" value="Pentapeptide-BTB/POZ_domain"/>
</dbReference>
<feature type="transmembrane region" description="Helical" evidence="1">
    <location>
        <begin position="12"/>
        <end position="31"/>
    </location>
</feature>
<dbReference type="Pfam" id="PF00805">
    <property type="entry name" value="Pentapeptide"/>
    <property type="match status" value="2"/>
</dbReference>
<dbReference type="InterPro" id="IPR001646">
    <property type="entry name" value="5peptide_repeat"/>
</dbReference>